<evidence type="ECO:0000313" key="1">
    <source>
        <dbReference type="EMBL" id="KPL91124.1"/>
    </source>
</evidence>
<accession>A0A0P6YLY2</accession>
<gene>
    <name evidence="1" type="ORF">SE18_02950</name>
</gene>
<proteinExistence type="predicted"/>
<dbReference type="EMBL" id="LGKP01000007">
    <property type="protein sequence ID" value="KPL91124.1"/>
    <property type="molecule type" value="Genomic_DNA"/>
</dbReference>
<dbReference type="AlphaFoldDB" id="A0A0P6YLY2"/>
<dbReference type="STRING" id="70996.SE18_02950"/>
<reference evidence="1 2" key="1">
    <citation type="submission" date="2015-07" db="EMBL/GenBank/DDBJ databases">
        <title>Whole genome sequence of Herpetosiphon geysericola DSM 7119.</title>
        <authorList>
            <person name="Hemp J."/>
            <person name="Ward L.M."/>
            <person name="Pace L.A."/>
            <person name="Fischer W.W."/>
        </authorList>
    </citation>
    <scope>NUCLEOTIDE SEQUENCE [LARGE SCALE GENOMIC DNA]</scope>
    <source>
        <strain evidence="1 2">DSM 7119</strain>
    </source>
</reference>
<name>A0A0P6YLY2_9CHLR</name>
<keyword evidence="2" id="KW-1185">Reference proteome</keyword>
<sequence>MRDEMLNQKSKVRKQKNKHSRFLAFVRFVRFVNQFFNAEAQRSSGYWLEAIGYWTLIICANLCNLCNLWQKNLFVKFVQFVAKTFFVVSSFRALRALCGSTYPLHVLVLEYD</sequence>
<protein>
    <submittedName>
        <fullName evidence="1">Uncharacterized protein</fullName>
    </submittedName>
</protein>
<organism evidence="1 2">
    <name type="scientific">Herpetosiphon geysericola</name>
    <dbReference type="NCBI Taxonomy" id="70996"/>
    <lineage>
        <taxon>Bacteria</taxon>
        <taxon>Bacillati</taxon>
        <taxon>Chloroflexota</taxon>
        <taxon>Chloroflexia</taxon>
        <taxon>Herpetosiphonales</taxon>
        <taxon>Herpetosiphonaceae</taxon>
        <taxon>Herpetosiphon</taxon>
    </lineage>
</organism>
<dbReference type="Proteomes" id="UP000050277">
    <property type="component" value="Unassembled WGS sequence"/>
</dbReference>
<evidence type="ECO:0000313" key="2">
    <source>
        <dbReference type="Proteomes" id="UP000050277"/>
    </source>
</evidence>
<comment type="caution">
    <text evidence="1">The sequence shown here is derived from an EMBL/GenBank/DDBJ whole genome shotgun (WGS) entry which is preliminary data.</text>
</comment>